<dbReference type="KEGG" id="buo:BRPE64_BCDS06380"/>
<evidence type="ECO:0000313" key="2">
    <source>
        <dbReference type="Proteomes" id="UP000013966"/>
    </source>
</evidence>
<dbReference type="PATRIC" id="fig|758793.3.peg.3545"/>
<sequence>MKRSAHAACLQIYLSWSQAYWRTLRSVQPHFGNDRSSNANARGLFES</sequence>
<evidence type="ECO:0000313" key="1">
    <source>
        <dbReference type="EMBL" id="BAN25299.1"/>
    </source>
</evidence>
<gene>
    <name evidence="1" type="ORF">BRPE64_BCDS06380</name>
</gene>
<reference evidence="1 2" key="1">
    <citation type="journal article" date="2013" name="Genome Announc.">
        <title>Complete Genome Sequence of Burkholderia sp. Strain RPE64, Bacterial Symbiont of the Bean Bug Riptortus pedestris.</title>
        <authorList>
            <person name="Shibata T.F."/>
            <person name="Maeda T."/>
            <person name="Nikoh N."/>
            <person name="Yamaguchi K."/>
            <person name="Oshima K."/>
            <person name="Hattori M."/>
            <person name="Nishiyama T."/>
            <person name="Hasebe M."/>
            <person name="Fukatsu T."/>
            <person name="Kikuchi Y."/>
            <person name="Shigenobu S."/>
        </authorList>
    </citation>
    <scope>NUCLEOTIDE SEQUENCE [LARGE SCALE GENOMIC DNA]</scope>
</reference>
<dbReference type="AlphaFoldDB" id="R4WLG5"/>
<reference evidence="1 2" key="2">
    <citation type="journal article" date="2018" name="Int. J. Syst. Evol. Microbiol.">
        <title>Burkholderia insecticola sp. nov., a gut symbiotic bacterium of the bean bug Riptortus pedestris.</title>
        <authorList>
            <person name="Takeshita K."/>
            <person name="Tamaki H."/>
            <person name="Ohbayashi T."/>
            <person name="Meng X.-Y."/>
            <person name="Sone T."/>
            <person name="Mitani Y."/>
            <person name="Peeters C."/>
            <person name="Kikuchi Y."/>
            <person name="Vandamme P."/>
        </authorList>
    </citation>
    <scope>NUCLEOTIDE SEQUENCE [LARGE SCALE GENOMIC DNA]</scope>
    <source>
        <strain evidence="1">RPE64</strain>
    </source>
</reference>
<protein>
    <submittedName>
        <fullName evidence="1">Uncharacterized protein</fullName>
    </submittedName>
</protein>
<organism evidence="1 2">
    <name type="scientific">Caballeronia insecticola</name>
    <dbReference type="NCBI Taxonomy" id="758793"/>
    <lineage>
        <taxon>Bacteria</taxon>
        <taxon>Pseudomonadati</taxon>
        <taxon>Pseudomonadota</taxon>
        <taxon>Betaproteobacteria</taxon>
        <taxon>Burkholderiales</taxon>
        <taxon>Burkholderiaceae</taxon>
        <taxon>Caballeronia</taxon>
    </lineage>
</organism>
<dbReference type="HOGENOM" id="CLU_3165527_0_0_4"/>
<accession>R4WLG5</accession>
<keyword evidence="2" id="KW-1185">Reference proteome</keyword>
<dbReference type="EMBL" id="AP013059">
    <property type="protein sequence ID" value="BAN25299.1"/>
    <property type="molecule type" value="Genomic_DNA"/>
</dbReference>
<proteinExistence type="predicted"/>
<name>R4WLG5_9BURK</name>
<dbReference type="Proteomes" id="UP000013966">
    <property type="component" value="Chromosome 2"/>
</dbReference>